<accession>A0A1I4HWZ8</accession>
<dbReference type="STRING" id="553466.SAMN04487950_3865"/>
<dbReference type="AlphaFoldDB" id="A0A1I4HWZ8"/>
<proteinExistence type="predicted"/>
<evidence type="ECO:0000313" key="2">
    <source>
        <dbReference type="Proteomes" id="UP000199607"/>
    </source>
</evidence>
<dbReference type="EMBL" id="FOTC01000006">
    <property type="protein sequence ID" value="SFL46141.1"/>
    <property type="molecule type" value="Genomic_DNA"/>
</dbReference>
<protein>
    <submittedName>
        <fullName evidence="1">Uncharacterized protein</fullName>
    </submittedName>
</protein>
<name>A0A1I4HWZ8_9EURY</name>
<sequence length="56" mass="6538">MMATTFFSEFVVSARAWIRHTKQRQLFTTDEKGIDYRCEATQPNGEVREESKTVIP</sequence>
<organism evidence="1 2">
    <name type="scientific">Halogranum rubrum</name>
    <dbReference type="NCBI Taxonomy" id="553466"/>
    <lineage>
        <taxon>Archaea</taxon>
        <taxon>Methanobacteriati</taxon>
        <taxon>Methanobacteriota</taxon>
        <taxon>Stenosarchaea group</taxon>
        <taxon>Halobacteria</taxon>
        <taxon>Halobacteriales</taxon>
        <taxon>Haloferacaceae</taxon>
    </lineage>
</organism>
<dbReference type="Proteomes" id="UP000199607">
    <property type="component" value="Unassembled WGS sequence"/>
</dbReference>
<gene>
    <name evidence="1" type="ORF">SAMN04487950_3865</name>
</gene>
<reference evidence="2" key="1">
    <citation type="submission" date="2016-10" db="EMBL/GenBank/DDBJ databases">
        <authorList>
            <person name="Varghese N."/>
            <person name="Submissions S."/>
        </authorList>
    </citation>
    <scope>NUCLEOTIDE SEQUENCE [LARGE SCALE GENOMIC DNA]</scope>
    <source>
        <strain evidence="2">CGMCC 1.7738</strain>
    </source>
</reference>
<evidence type="ECO:0000313" key="1">
    <source>
        <dbReference type="EMBL" id="SFL46141.1"/>
    </source>
</evidence>
<keyword evidence="2" id="KW-1185">Reference proteome</keyword>